<feature type="transmembrane region" description="Helical" evidence="1">
    <location>
        <begin position="99"/>
        <end position="119"/>
    </location>
</feature>
<keyword evidence="1" id="KW-0472">Membrane</keyword>
<dbReference type="EMBL" id="FOHX01000002">
    <property type="protein sequence ID" value="SET25127.1"/>
    <property type="molecule type" value="Genomic_DNA"/>
</dbReference>
<name>A0A1I0CZ32_9ACTN</name>
<accession>A0A1I0CZ32</accession>
<evidence type="ECO:0000256" key="1">
    <source>
        <dbReference type="SAM" id="Phobius"/>
    </source>
</evidence>
<dbReference type="AlphaFoldDB" id="A0A1I0CZ32"/>
<dbReference type="InterPro" id="IPR039261">
    <property type="entry name" value="FNR_nucleotide-bd"/>
</dbReference>
<feature type="transmembrane region" description="Helical" evidence="1">
    <location>
        <begin position="69"/>
        <end position="93"/>
    </location>
</feature>
<proteinExistence type="predicted"/>
<sequence>MASQAHAHHHGPVLFWCGVAVAELGAIQPGPGHLWRPTAYVAAALLVAIGFLTAEAAKRLTSPQARQRLLLSGYLAGALLVAQQTGAFTGAFTDTAGPVQVGSLLLYVVAAVTALHGHLPSRATTARGTLLIATGLDAAALRARLDGDAGGDLGGDGDGNADTIAIYRTDRVTDELRDLAARHRLVLVEGAEHDPRAKERISASGLAREIPDLAERDVVVAGPRPFQRYVGGALSRLAVPRSRIRFTSRLKARPALGPELPFPMDKEAR</sequence>
<dbReference type="Gene3D" id="3.40.50.80">
    <property type="entry name" value="Nucleotide-binding domain of ferredoxin-NADP reductase (FNR) module"/>
    <property type="match status" value="1"/>
</dbReference>
<dbReference type="OrthoDB" id="3527395at2"/>
<dbReference type="Proteomes" id="UP000199361">
    <property type="component" value="Unassembled WGS sequence"/>
</dbReference>
<feature type="transmembrane region" description="Helical" evidence="1">
    <location>
        <begin position="39"/>
        <end position="57"/>
    </location>
</feature>
<keyword evidence="1" id="KW-0812">Transmembrane</keyword>
<protein>
    <submittedName>
        <fullName evidence="2">Uncharacterized protein</fullName>
    </submittedName>
</protein>
<dbReference type="SUPFAM" id="SSF52343">
    <property type="entry name" value="Ferredoxin reductase-like, C-terminal NADP-linked domain"/>
    <property type="match status" value="1"/>
</dbReference>
<reference evidence="2 3" key="1">
    <citation type="submission" date="2016-10" db="EMBL/GenBank/DDBJ databases">
        <authorList>
            <person name="de Groot N.N."/>
        </authorList>
    </citation>
    <scope>NUCLEOTIDE SEQUENCE [LARGE SCALE GENOMIC DNA]</scope>
    <source>
        <strain evidence="2 3">CGMCC 4.5598</strain>
    </source>
</reference>
<evidence type="ECO:0000313" key="2">
    <source>
        <dbReference type="EMBL" id="SET25127.1"/>
    </source>
</evidence>
<organism evidence="2 3">
    <name type="scientific">Nonomuraea wenchangensis</name>
    <dbReference type="NCBI Taxonomy" id="568860"/>
    <lineage>
        <taxon>Bacteria</taxon>
        <taxon>Bacillati</taxon>
        <taxon>Actinomycetota</taxon>
        <taxon>Actinomycetes</taxon>
        <taxon>Streptosporangiales</taxon>
        <taxon>Streptosporangiaceae</taxon>
        <taxon>Nonomuraea</taxon>
    </lineage>
</organism>
<gene>
    <name evidence="2" type="ORF">SAMN05421811_102514</name>
</gene>
<dbReference type="RefSeq" id="WP_091078272.1">
    <property type="nucleotide sequence ID" value="NZ_FOHX01000002.1"/>
</dbReference>
<evidence type="ECO:0000313" key="3">
    <source>
        <dbReference type="Proteomes" id="UP000199361"/>
    </source>
</evidence>
<keyword evidence="1" id="KW-1133">Transmembrane helix</keyword>
<keyword evidence="3" id="KW-1185">Reference proteome</keyword>